<evidence type="ECO:0000313" key="3">
    <source>
        <dbReference type="Proteomes" id="UP000342300"/>
    </source>
</evidence>
<feature type="transmembrane region" description="Helical" evidence="1">
    <location>
        <begin position="6"/>
        <end position="26"/>
    </location>
</feature>
<reference evidence="2 3" key="1">
    <citation type="submission" date="2017-09" db="EMBL/GenBank/DDBJ databases">
        <title>Metagenomic Analysis Reveals Denitrifying Candidatus Accumulibacter and Flanking Population as a Source of N2O.</title>
        <authorList>
            <person name="Gao H."/>
            <person name="Mao Y."/>
            <person name="Zhao X."/>
            <person name="Liu W.-T."/>
            <person name="Zhang T."/>
            <person name="Wells G."/>
        </authorList>
    </citation>
    <scope>NUCLEOTIDE SEQUENCE [LARGE SCALE GENOMIC DNA]</scope>
    <source>
        <strain evidence="2">CANDO_2_IC</strain>
    </source>
</reference>
<comment type="caution">
    <text evidence="2">The sequence shown here is derived from an EMBL/GenBank/DDBJ whole genome shotgun (WGS) entry which is preliminary data.</text>
</comment>
<proteinExistence type="predicted"/>
<gene>
    <name evidence="2" type="ORF">CRU78_07550</name>
</gene>
<dbReference type="Gene3D" id="3.30.70.1440">
    <property type="entry name" value="Multidrug efflux transporter AcrB pore domain"/>
    <property type="match status" value="1"/>
</dbReference>
<keyword evidence="1" id="KW-0812">Transmembrane</keyword>
<evidence type="ECO:0000313" key="2">
    <source>
        <dbReference type="EMBL" id="MQM30391.1"/>
    </source>
</evidence>
<sequence>MLATGGITSAGILIVLLSPIPVQFTVSRYKRPLHKESERPAGNQQTIGQRKTSGRTLALAVGDCRPYRCDQLQGWCHARRRAVTISADLTPAYSMGDAPSFLEVTAGRVLPAGYAIDYAGQSREFTLSASSLGRLLSGFLS</sequence>
<name>A0A6A7RS64_9PROT</name>
<dbReference type="AlphaFoldDB" id="A0A6A7RS64"/>
<organism evidence="2 3">
    <name type="scientific">Candidatus Accumulibacter phosphatis</name>
    <dbReference type="NCBI Taxonomy" id="327160"/>
    <lineage>
        <taxon>Bacteria</taxon>
        <taxon>Pseudomonadati</taxon>
        <taxon>Pseudomonadota</taxon>
        <taxon>Betaproteobacteria</taxon>
        <taxon>Candidatus Accumulibacter</taxon>
    </lineage>
</organism>
<evidence type="ECO:0000256" key="1">
    <source>
        <dbReference type="SAM" id="Phobius"/>
    </source>
</evidence>
<accession>A0A6A7RS64</accession>
<keyword evidence="1" id="KW-1133">Transmembrane helix</keyword>
<dbReference type="Proteomes" id="UP000342300">
    <property type="component" value="Unassembled WGS sequence"/>
</dbReference>
<dbReference type="EMBL" id="PDHS01000162">
    <property type="protein sequence ID" value="MQM30391.1"/>
    <property type="molecule type" value="Genomic_DNA"/>
</dbReference>
<dbReference type="SUPFAM" id="SSF82693">
    <property type="entry name" value="Multidrug efflux transporter AcrB pore domain, PN1, PN2, PC1 and PC2 subdomains"/>
    <property type="match status" value="1"/>
</dbReference>
<protein>
    <submittedName>
        <fullName evidence="2">Uncharacterized protein</fullName>
    </submittedName>
</protein>
<keyword evidence="1" id="KW-0472">Membrane</keyword>